<dbReference type="GeneID" id="23632045"/>
<evidence type="ECO:0000313" key="3">
    <source>
        <dbReference type="Proteomes" id="UP000201335"/>
    </source>
</evidence>
<accession>A0A0C5AS27</accession>
<keyword evidence="1" id="KW-0472">Membrane</keyword>
<evidence type="ECO:0000313" key="2">
    <source>
        <dbReference type="EMBL" id="AJK91704.1"/>
    </source>
</evidence>
<reference evidence="2 3" key="1">
    <citation type="journal article" date="2015" name="Viruses">
        <title>The complete sequence of the first Spodoptera frugiperda Betabaculovirus genome: a natural multiple recombinant virus.</title>
        <authorList>
            <person name="Cuartas P.E."/>
            <person name="Barrera G.P."/>
            <person name="Belaich M.N."/>
            <person name="Barreto E."/>
            <person name="Ghiringhelli P.D."/>
            <person name="Villamizar L.F."/>
        </authorList>
    </citation>
    <scope>NUCLEOTIDE SEQUENCE [LARGE SCALE GENOMIC DNA]</scope>
    <source>
        <strain evidence="2">VG008</strain>
    </source>
</reference>
<sequence>MEETAVQNLDQLDHIVRENSVFIKQIFFFFVTVSLFLVIGMMLVVLSRVQYQQKQVESIKKAIDPVKQATSYQGWTGSAGTIGNVQQSQLQRAGTRVMVIQ</sequence>
<keyword evidence="3" id="KW-1185">Reference proteome</keyword>
<dbReference type="OrthoDB" id="23766at10239"/>
<evidence type="ECO:0000256" key="1">
    <source>
        <dbReference type="SAM" id="Phobius"/>
    </source>
</evidence>
<dbReference type="Proteomes" id="UP000201335">
    <property type="component" value="Segment"/>
</dbReference>
<keyword evidence="1" id="KW-1133">Transmembrane helix</keyword>
<dbReference type="RefSeq" id="YP_009121828.1">
    <property type="nucleotide sequence ID" value="NC_026511.1"/>
</dbReference>
<keyword evidence="1" id="KW-0812">Transmembrane</keyword>
<dbReference type="KEGG" id="vg:23632045"/>
<organism evidence="2 3">
    <name type="scientific">Spodoptera frugiperda granulovirus</name>
    <dbReference type="NCBI Taxonomy" id="307454"/>
    <lineage>
        <taxon>Viruses</taxon>
        <taxon>Viruses incertae sedis</taxon>
        <taxon>Naldaviricetes</taxon>
        <taxon>Lefavirales</taxon>
        <taxon>Baculoviridae</taxon>
        <taxon>Betabaculovirus</taxon>
        <taxon>Betabaculovirus spofrugiperdae</taxon>
    </lineage>
</organism>
<protein>
    <submittedName>
        <fullName evidence="2">ORF043</fullName>
    </submittedName>
</protein>
<proteinExistence type="predicted"/>
<dbReference type="EMBL" id="KM371112">
    <property type="protein sequence ID" value="AJK91704.1"/>
    <property type="molecule type" value="Genomic_DNA"/>
</dbReference>
<feature type="transmembrane region" description="Helical" evidence="1">
    <location>
        <begin position="26"/>
        <end position="46"/>
    </location>
</feature>
<name>A0A0C5AS27_9BBAC</name>